<dbReference type="SUPFAM" id="SSF55729">
    <property type="entry name" value="Acyl-CoA N-acyltransferases (Nat)"/>
    <property type="match status" value="1"/>
</dbReference>
<dbReference type="EMBL" id="CP012673">
    <property type="protein sequence ID" value="AUX46500.1"/>
    <property type="molecule type" value="Genomic_DNA"/>
</dbReference>
<evidence type="ECO:0000256" key="1">
    <source>
        <dbReference type="SAM" id="MobiDB-lite"/>
    </source>
</evidence>
<proteinExistence type="predicted"/>
<dbReference type="PROSITE" id="PS51186">
    <property type="entry name" value="GNAT"/>
    <property type="match status" value="1"/>
</dbReference>
<dbReference type="PANTHER" id="PTHR43792:SF1">
    <property type="entry name" value="N-ACETYLTRANSFERASE DOMAIN-CONTAINING PROTEIN"/>
    <property type="match status" value="1"/>
</dbReference>
<dbReference type="InterPro" id="IPR051531">
    <property type="entry name" value="N-acetyltransferase"/>
</dbReference>
<evidence type="ECO:0000313" key="4">
    <source>
        <dbReference type="Proteomes" id="UP000238348"/>
    </source>
</evidence>
<accession>A0A2L0F4K4</accession>
<gene>
    <name evidence="3" type="ORF">SOCE26_080060</name>
</gene>
<dbReference type="GO" id="GO:0016747">
    <property type="term" value="F:acyltransferase activity, transferring groups other than amino-acyl groups"/>
    <property type="evidence" value="ECO:0007669"/>
    <property type="project" value="InterPro"/>
</dbReference>
<organism evidence="3 4">
    <name type="scientific">Sorangium cellulosum</name>
    <name type="common">Polyangium cellulosum</name>
    <dbReference type="NCBI Taxonomy" id="56"/>
    <lineage>
        <taxon>Bacteria</taxon>
        <taxon>Pseudomonadati</taxon>
        <taxon>Myxococcota</taxon>
        <taxon>Polyangia</taxon>
        <taxon>Polyangiales</taxon>
        <taxon>Polyangiaceae</taxon>
        <taxon>Sorangium</taxon>
    </lineage>
</organism>
<dbReference type="AlphaFoldDB" id="A0A2L0F4K4"/>
<reference evidence="3 4" key="1">
    <citation type="submission" date="2015-09" db="EMBL/GenBank/DDBJ databases">
        <title>Sorangium comparison.</title>
        <authorList>
            <person name="Zaburannyi N."/>
            <person name="Bunk B."/>
            <person name="Overmann J."/>
            <person name="Mueller R."/>
        </authorList>
    </citation>
    <scope>NUCLEOTIDE SEQUENCE [LARGE SCALE GENOMIC DNA]</scope>
    <source>
        <strain evidence="3 4">So ce26</strain>
    </source>
</reference>
<feature type="region of interest" description="Disordered" evidence="1">
    <location>
        <begin position="83"/>
        <end position="102"/>
    </location>
</feature>
<evidence type="ECO:0000259" key="2">
    <source>
        <dbReference type="PROSITE" id="PS51186"/>
    </source>
</evidence>
<dbReference type="PANTHER" id="PTHR43792">
    <property type="entry name" value="GNAT FAMILY, PUTATIVE (AFU_ORTHOLOGUE AFUA_3G00765)-RELATED-RELATED"/>
    <property type="match status" value="1"/>
</dbReference>
<protein>
    <recommendedName>
        <fullName evidence="2">N-acetyltransferase domain-containing protein</fullName>
    </recommendedName>
</protein>
<feature type="domain" description="N-acetyltransferase" evidence="2">
    <location>
        <begin position="1"/>
        <end position="81"/>
    </location>
</feature>
<name>A0A2L0F4K4_SORCE</name>
<dbReference type="InterPro" id="IPR016181">
    <property type="entry name" value="Acyl_CoA_acyltransferase"/>
</dbReference>
<dbReference type="InterPro" id="IPR000182">
    <property type="entry name" value="GNAT_dom"/>
</dbReference>
<dbReference type="Pfam" id="PF13302">
    <property type="entry name" value="Acetyltransf_3"/>
    <property type="match status" value="1"/>
</dbReference>
<sequence length="102" mass="11055">MIELLYALAPGFTGQGLATEMAAAVLDLAFEERGLALVRASTDAPNLASIRVLERLGMTPAGESPGPRWPQLHFQLSRERWRALRDPPLPPGDPTPGITDPR</sequence>
<dbReference type="Gene3D" id="3.40.630.30">
    <property type="match status" value="1"/>
</dbReference>
<evidence type="ECO:0000313" key="3">
    <source>
        <dbReference type="EMBL" id="AUX46500.1"/>
    </source>
</evidence>
<dbReference type="RefSeq" id="WP_199789439.1">
    <property type="nucleotide sequence ID" value="NZ_CP012673.1"/>
</dbReference>
<dbReference type="Proteomes" id="UP000238348">
    <property type="component" value="Chromosome"/>
</dbReference>